<gene>
    <name evidence="1" type="ORF">K3G42_022960</name>
</gene>
<organism evidence="1 2">
    <name type="scientific">Sphaerodactylus townsendi</name>
    <dbReference type="NCBI Taxonomy" id="933632"/>
    <lineage>
        <taxon>Eukaryota</taxon>
        <taxon>Metazoa</taxon>
        <taxon>Chordata</taxon>
        <taxon>Craniata</taxon>
        <taxon>Vertebrata</taxon>
        <taxon>Euteleostomi</taxon>
        <taxon>Lepidosauria</taxon>
        <taxon>Squamata</taxon>
        <taxon>Bifurcata</taxon>
        <taxon>Gekkota</taxon>
        <taxon>Sphaerodactylidae</taxon>
        <taxon>Sphaerodactylus</taxon>
    </lineage>
</organism>
<accession>A0ACB8F611</accession>
<comment type="caution">
    <text evidence="1">The sequence shown here is derived from an EMBL/GenBank/DDBJ whole genome shotgun (WGS) entry which is preliminary data.</text>
</comment>
<evidence type="ECO:0000313" key="1">
    <source>
        <dbReference type="EMBL" id="KAH8000170.1"/>
    </source>
</evidence>
<evidence type="ECO:0000313" key="2">
    <source>
        <dbReference type="Proteomes" id="UP000827872"/>
    </source>
</evidence>
<protein>
    <submittedName>
        <fullName evidence="1">Uncharacterized protein</fullName>
    </submittedName>
</protein>
<name>A0ACB8F611_9SAUR</name>
<reference evidence="1" key="1">
    <citation type="submission" date="2021-08" db="EMBL/GenBank/DDBJ databases">
        <title>The first chromosome-level gecko genome reveals the dynamic sex chromosomes of Neotropical dwarf geckos (Sphaerodactylidae: Sphaerodactylus).</title>
        <authorList>
            <person name="Pinto B.J."/>
            <person name="Keating S.E."/>
            <person name="Gamble T."/>
        </authorList>
    </citation>
    <scope>NUCLEOTIDE SEQUENCE</scope>
    <source>
        <strain evidence="1">TG3544</strain>
    </source>
</reference>
<dbReference type="EMBL" id="CM037618">
    <property type="protein sequence ID" value="KAH8000170.1"/>
    <property type="molecule type" value="Genomic_DNA"/>
</dbReference>
<proteinExistence type="predicted"/>
<dbReference type="Proteomes" id="UP000827872">
    <property type="component" value="Linkage Group LG05"/>
</dbReference>
<keyword evidence="2" id="KW-1185">Reference proteome</keyword>
<sequence length="183" mass="21121">MPGNMKLWLMILMRGIEHYDEVKLIEKVFVQKVSVSLTWIGFESNVRRTSKLDFPTVDMELSASELSIYDKLSETIDLVRQTGYQCGMPEKAIERFIRQLLEKNEPQRGPPRYPLLVVLYKGLITLGLVLLTAYFMIQPYTLSPPEATLTKAHAWGSLISHIRLLPLPITKKYMLESKEQFMS</sequence>